<evidence type="ECO:0000313" key="1">
    <source>
        <dbReference type="EMBL" id="AGF97668.1"/>
    </source>
</evidence>
<name>M1QBQ8_METMZ</name>
<reference evidence="1 2" key="1">
    <citation type="journal article" date="2013" name="Genome Announc.">
        <title>Complete Genome of a Methanosarcina mazei Strain Isolated from Sediment Samples from an Amazonian Flooded Area.</title>
        <authorList>
            <person name="Assis das Gracas D."/>
            <person name="Thiago Juca Ramos R."/>
            <person name="Vieira Araujo A.C."/>
            <person name="Zahlouth R."/>
            <person name="Ribeiro Carneiro A."/>
            <person name="Souza Lopes T."/>
            <person name="Azevedo Barauna R."/>
            <person name="Azevedo V."/>
            <person name="Cruz Schneider M.P."/>
            <person name="Pellizari V.H."/>
            <person name="Silva A."/>
        </authorList>
    </citation>
    <scope>NUCLEOTIDE SEQUENCE [LARGE SCALE GENOMIC DNA]</scope>
    <source>
        <strain evidence="1 2">Tuc01</strain>
    </source>
</reference>
<sequence length="40" mass="4700">MYFEAADIVNIFKGVDIITKCSELNLLRFYPENSRKPIHI</sequence>
<accession>M1QBQ8</accession>
<dbReference type="BioCyc" id="MMAZ1236903:G139K-2250-MONOMER"/>
<evidence type="ECO:0000313" key="2">
    <source>
        <dbReference type="Proteomes" id="UP000011718"/>
    </source>
</evidence>
<proteinExistence type="predicted"/>
<protein>
    <submittedName>
        <fullName evidence="1">Uncharacterized protein</fullName>
    </submittedName>
</protein>
<gene>
    <name evidence="1" type="ORF">MmTuc01_2355</name>
</gene>
<dbReference type="EMBL" id="CP004144">
    <property type="protein sequence ID" value="AGF97668.1"/>
    <property type="molecule type" value="Genomic_DNA"/>
</dbReference>
<dbReference type="AlphaFoldDB" id="M1QBQ8"/>
<dbReference type="Proteomes" id="UP000011718">
    <property type="component" value="Chromosome"/>
</dbReference>
<dbReference type="KEGG" id="mmaz:MmTuc01_2355"/>
<organism evidence="1 2">
    <name type="scientific">Methanosarcina mazei Tuc01</name>
    <dbReference type="NCBI Taxonomy" id="1236903"/>
    <lineage>
        <taxon>Archaea</taxon>
        <taxon>Methanobacteriati</taxon>
        <taxon>Methanobacteriota</taxon>
        <taxon>Stenosarchaea group</taxon>
        <taxon>Methanomicrobia</taxon>
        <taxon>Methanosarcinales</taxon>
        <taxon>Methanosarcinaceae</taxon>
        <taxon>Methanosarcina</taxon>
    </lineage>
</organism>
<dbReference type="HOGENOM" id="CLU_3282869_0_0_2"/>